<dbReference type="STRING" id="550983.A4R26_29295"/>
<evidence type="ECO:0000313" key="1">
    <source>
        <dbReference type="EMBL" id="OQP51916.1"/>
    </source>
</evidence>
<comment type="caution">
    <text evidence="1">The sequence shown here is derived from an EMBL/GenBank/DDBJ whole genome shotgun (WGS) entry which is preliminary data.</text>
</comment>
<organism evidence="1 2">
    <name type="scientific">Niastella populi</name>
    <dbReference type="NCBI Taxonomy" id="550983"/>
    <lineage>
        <taxon>Bacteria</taxon>
        <taxon>Pseudomonadati</taxon>
        <taxon>Bacteroidota</taxon>
        <taxon>Chitinophagia</taxon>
        <taxon>Chitinophagales</taxon>
        <taxon>Chitinophagaceae</taxon>
        <taxon>Niastella</taxon>
    </lineage>
</organism>
<dbReference type="RefSeq" id="WP_081169878.1">
    <property type="nucleotide sequence ID" value="NZ_LWBP01000216.1"/>
</dbReference>
<keyword evidence="2" id="KW-1185">Reference proteome</keyword>
<name>A0A1V9F0Y1_9BACT</name>
<dbReference type="PROSITE" id="PS51257">
    <property type="entry name" value="PROKAR_LIPOPROTEIN"/>
    <property type="match status" value="1"/>
</dbReference>
<dbReference type="Proteomes" id="UP000192276">
    <property type="component" value="Unassembled WGS sequence"/>
</dbReference>
<evidence type="ECO:0000313" key="2">
    <source>
        <dbReference type="Proteomes" id="UP000192276"/>
    </source>
</evidence>
<reference evidence="2" key="1">
    <citation type="submission" date="2016-04" db="EMBL/GenBank/DDBJ databases">
        <authorList>
            <person name="Chen L."/>
            <person name="Zhuang W."/>
            <person name="Wang G."/>
        </authorList>
    </citation>
    <scope>NUCLEOTIDE SEQUENCE [LARGE SCALE GENOMIC DNA]</scope>
    <source>
        <strain evidence="2">208</strain>
    </source>
</reference>
<gene>
    <name evidence="1" type="ORF">A4R26_29295</name>
</gene>
<dbReference type="InterPro" id="IPR032299">
    <property type="entry name" value="DUF4843"/>
</dbReference>
<dbReference type="Pfam" id="PF16132">
    <property type="entry name" value="DUF4843"/>
    <property type="match status" value="1"/>
</dbReference>
<proteinExistence type="predicted"/>
<dbReference type="EMBL" id="LWBP01000216">
    <property type="protein sequence ID" value="OQP51916.1"/>
    <property type="molecule type" value="Genomic_DNA"/>
</dbReference>
<accession>A0A1V9F0Y1</accession>
<sequence length="249" mass="28053">MKKLISHLFIAAGALLLFSCEKKLATYSGENNIYFSNTSDSAKITFAYDKEDKKDSTVLVRVYTTGPLADVDRPFELTIIDSITNAQAGVHYTLLNNELVVKAGQPFVNLAFKLNRLPEMITTTYYINMVLEPNDNFTTNYTWEWVNLKNSTVKQLMRYTIRFDDVLAQPKTWLSSSFGTFSRKKLIALSEFFEIELPVWNITGAGGISAVMMITYGKVFQRYLNDEAANGNIILDEDGTPMKMGPGSQ</sequence>
<dbReference type="OrthoDB" id="1096291at2"/>
<protein>
    <recommendedName>
        <fullName evidence="3">DUF4843 domain-containing protein</fullName>
    </recommendedName>
</protein>
<dbReference type="AlphaFoldDB" id="A0A1V9F0Y1"/>
<evidence type="ECO:0008006" key="3">
    <source>
        <dbReference type="Google" id="ProtNLM"/>
    </source>
</evidence>